<accession>A0A3A9WH26</accession>
<keyword evidence="3" id="KW-1185">Reference proteome</keyword>
<name>A0A3A9WH26_9ACTN</name>
<evidence type="ECO:0000313" key="3">
    <source>
        <dbReference type="Proteomes" id="UP000268652"/>
    </source>
</evidence>
<comment type="caution">
    <text evidence="1">The sequence shown here is derived from an EMBL/GenBank/DDBJ whole genome shotgun (WGS) entry which is preliminary data.</text>
</comment>
<protein>
    <submittedName>
        <fullName evidence="1">Uncharacterized protein</fullName>
    </submittedName>
</protein>
<evidence type="ECO:0000313" key="2">
    <source>
        <dbReference type="EMBL" id="RKN26845.1"/>
    </source>
</evidence>
<dbReference type="AlphaFoldDB" id="A0A3A9WH26"/>
<evidence type="ECO:0000313" key="4">
    <source>
        <dbReference type="Proteomes" id="UP000275024"/>
    </source>
</evidence>
<dbReference type="Proteomes" id="UP000268652">
    <property type="component" value="Unassembled WGS sequence"/>
</dbReference>
<dbReference type="OrthoDB" id="4299856at2"/>
<dbReference type="EMBL" id="RBDY01000002">
    <property type="protein sequence ID" value="RKN26845.1"/>
    <property type="molecule type" value="Genomic_DNA"/>
</dbReference>
<gene>
    <name evidence="2" type="ORF">D7318_04385</name>
    <name evidence="1" type="ORF">D7319_05270</name>
</gene>
<reference evidence="3 4" key="1">
    <citation type="submission" date="2018-09" db="EMBL/GenBank/DDBJ databases">
        <title>Streptomyces sp. nov. DS1-2, an endophytic actinomycete isolated from roots of Dendrobium scabrilingue.</title>
        <authorList>
            <person name="Kuncharoen N."/>
            <person name="Kudo T."/>
            <person name="Ohkuma M."/>
            <person name="Yuki M."/>
            <person name="Tanasupawat S."/>
        </authorList>
    </citation>
    <scope>NUCLEOTIDE SEQUENCE [LARGE SCALE GENOMIC DNA]</scope>
    <source>
        <strain evidence="1 4">AZ1-7</strain>
        <strain evidence="2 3">DS1-2</strain>
    </source>
</reference>
<dbReference type="EMBL" id="RBDX01000003">
    <property type="protein sequence ID" value="RKN11613.1"/>
    <property type="molecule type" value="Genomic_DNA"/>
</dbReference>
<sequence>MPGRCWLWCRRENVSVLWIGPVRTPSVAGELYACGQCIAELVHLVREEQRRRSLPPERICEHRELERRAGGTFCAGCQRPIHL</sequence>
<evidence type="ECO:0000313" key="1">
    <source>
        <dbReference type="EMBL" id="RKN11613.1"/>
    </source>
</evidence>
<organism evidence="1 4">
    <name type="scientific">Streptomyces radicis</name>
    <dbReference type="NCBI Taxonomy" id="1750517"/>
    <lineage>
        <taxon>Bacteria</taxon>
        <taxon>Bacillati</taxon>
        <taxon>Actinomycetota</taxon>
        <taxon>Actinomycetes</taxon>
        <taxon>Kitasatosporales</taxon>
        <taxon>Streptomycetaceae</taxon>
        <taxon>Streptomyces</taxon>
    </lineage>
</organism>
<proteinExistence type="predicted"/>
<dbReference type="Proteomes" id="UP000275024">
    <property type="component" value="Unassembled WGS sequence"/>
</dbReference>